<organism evidence="1 2">
    <name type="scientific">Araneus ventricosus</name>
    <name type="common">Orbweaver spider</name>
    <name type="synonym">Epeira ventricosa</name>
    <dbReference type="NCBI Taxonomy" id="182803"/>
    <lineage>
        <taxon>Eukaryota</taxon>
        <taxon>Metazoa</taxon>
        <taxon>Ecdysozoa</taxon>
        <taxon>Arthropoda</taxon>
        <taxon>Chelicerata</taxon>
        <taxon>Arachnida</taxon>
        <taxon>Araneae</taxon>
        <taxon>Araneomorphae</taxon>
        <taxon>Entelegynae</taxon>
        <taxon>Araneoidea</taxon>
        <taxon>Araneidae</taxon>
        <taxon>Araneus</taxon>
    </lineage>
</organism>
<accession>A0A4Y2RXN4</accession>
<gene>
    <name evidence="1" type="ORF">AVEN_252032_1</name>
</gene>
<dbReference type="Proteomes" id="UP000499080">
    <property type="component" value="Unassembled WGS sequence"/>
</dbReference>
<dbReference type="AlphaFoldDB" id="A0A4Y2RXN4"/>
<comment type="caution">
    <text evidence="1">The sequence shown here is derived from an EMBL/GenBank/DDBJ whole genome shotgun (WGS) entry which is preliminary data.</text>
</comment>
<proteinExistence type="predicted"/>
<reference evidence="1 2" key="1">
    <citation type="journal article" date="2019" name="Sci. Rep.">
        <title>Orb-weaving spider Araneus ventricosus genome elucidates the spidroin gene catalogue.</title>
        <authorList>
            <person name="Kono N."/>
            <person name="Nakamura H."/>
            <person name="Ohtoshi R."/>
            <person name="Moran D.A.P."/>
            <person name="Shinohara A."/>
            <person name="Yoshida Y."/>
            <person name="Fujiwara M."/>
            <person name="Mori M."/>
            <person name="Tomita M."/>
            <person name="Arakawa K."/>
        </authorList>
    </citation>
    <scope>NUCLEOTIDE SEQUENCE [LARGE SCALE GENOMIC DNA]</scope>
</reference>
<evidence type="ECO:0000313" key="1">
    <source>
        <dbReference type="EMBL" id="GBN79745.1"/>
    </source>
</evidence>
<evidence type="ECO:0000313" key="2">
    <source>
        <dbReference type="Proteomes" id="UP000499080"/>
    </source>
</evidence>
<keyword evidence="2" id="KW-1185">Reference proteome</keyword>
<protein>
    <submittedName>
        <fullName evidence="1">Uncharacterized protein</fullName>
    </submittedName>
</protein>
<name>A0A4Y2RXN4_ARAVE</name>
<sequence length="103" mass="11410">MACENRKPFTYGYSDLLGLLRLLTLPLSKWDSGTHSLSRESLTAPPHVSTTVAFQSDGPIVQMDFKRGCKSKLSITTLQFPSVFALATDFGEARLNLRVMGWS</sequence>
<dbReference type="EMBL" id="BGPR01018647">
    <property type="protein sequence ID" value="GBN79745.1"/>
    <property type="molecule type" value="Genomic_DNA"/>
</dbReference>